<evidence type="ECO:0000313" key="1">
    <source>
        <dbReference type="EMBL" id="DAE32097.1"/>
    </source>
</evidence>
<proteinExistence type="predicted"/>
<protein>
    <submittedName>
        <fullName evidence="1">Uncharacterized protein</fullName>
    </submittedName>
</protein>
<organism evidence="1">
    <name type="scientific">virus sp. ctn3M15</name>
    <dbReference type="NCBI Taxonomy" id="2825821"/>
    <lineage>
        <taxon>Viruses</taxon>
    </lineage>
</organism>
<accession>A0A8S5RLW2</accession>
<sequence length="39" mass="4310">MQLRLAAACLSASQDKKPSERQISGGFLILHITDYGNFE</sequence>
<name>A0A8S5RLW2_9VIRU</name>
<reference evidence="1" key="1">
    <citation type="journal article" date="2021" name="Proc. Natl. Acad. Sci. U.S.A.">
        <title>A Catalog of Tens of Thousands of Viruses from Human Metagenomes Reveals Hidden Associations with Chronic Diseases.</title>
        <authorList>
            <person name="Tisza M.J."/>
            <person name="Buck C.B."/>
        </authorList>
    </citation>
    <scope>NUCLEOTIDE SEQUENCE</scope>
    <source>
        <strain evidence="1">Ctn3M15</strain>
    </source>
</reference>
<dbReference type="EMBL" id="BK059116">
    <property type="protein sequence ID" value="DAE32097.1"/>
    <property type="molecule type" value="Genomic_DNA"/>
</dbReference>